<gene>
    <name evidence="1" type="ORF">FF36_05056</name>
</gene>
<reference evidence="1 2" key="2">
    <citation type="journal article" date="2016" name="Genome Announc.">
        <title>Permanent Draft Genome Sequences for Two Variants of Frankia sp. Strain CpI1, the First Frankia Strain Isolated from Root Nodules of Comptonia peregrina.</title>
        <authorList>
            <person name="Oshone R."/>
            <person name="Hurst S.G.IV."/>
            <person name="Abebe-Akele F."/>
            <person name="Simpson S."/>
            <person name="Morris K."/>
            <person name="Thomas W.K."/>
            <person name="Tisa L.S."/>
        </authorList>
    </citation>
    <scope>NUCLEOTIDE SEQUENCE [LARGE SCALE GENOMIC DNA]</scope>
    <source>
        <strain evidence="2">CpI1-S</strain>
    </source>
</reference>
<evidence type="ECO:0000313" key="2">
    <source>
        <dbReference type="Proteomes" id="UP000032545"/>
    </source>
</evidence>
<proteinExistence type="predicted"/>
<name>A0A0D8B936_9ACTN</name>
<dbReference type="Proteomes" id="UP000032545">
    <property type="component" value="Unassembled WGS sequence"/>
</dbReference>
<dbReference type="InterPro" id="IPR026337">
    <property type="entry name" value="AKG_HExxH"/>
</dbReference>
<reference evidence="2" key="1">
    <citation type="submission" date="2015-02" db="EMBL/GenBank/DDBJ databases">
        <title>Draft Genome of Frankia sp. CpI1-S.</title>
        <authorList>
            <person name="Oshone R.T."/>
            <person name="Ngom M."/>
            <person name="Ghodhbane-Gtari F."/>
            <person name="Gtari M."/>
            <person name="Morris K."/>
            <person name="Thomas K."/>
            <person name="Sen A."/>
            <person name="Tisa L.S."/>
        </authorList>
    </citation>
    <scope>NUCLEOTIDE SEQUENCE [LARGE SCALE GENOMIC DNA]</scope>
    <source>
        <strain evidence="2">CpI1-S</strain>
    </source>
</reference>
<accession>A0A0D8B936</accession>
<dbReference type="RefSeq" id="WP_044887552.1">
    <property type="nucleotide sequence ID" value="NZ_JYFN01000055.1"/>
</dbReference>
<dbReference type="OrthoDB" id="796761at2"/>
<dbReference type="AlphaFoldDB" id="A0A0D8B936"/>
<organism evidence="1 2">
    <name type="scientific">Frankia torreyi</name>
    <dbReference type="NCBI Taxonomy" id="1856"/>
    <lineage>
        <taxon>Bacteria</taxon>
        <taxon>Bacillati</taxon>
        <taxon>Actinomycetota</taxon>
        <taxon>Actinomycetes</taxon>
        <taxon>Frankiales</taxon>
        <taxon>Frankiaceae</taxon>
        <taxon>Frankia</taxon>
    </lineage>
</organism>
<dbReference type="NCBIfam" id="TIGR04267">
    <property type="entry name" value="mod_HExxH"/>
    <property type="match status" value="1"/>
</dbReference>
<dbReference type="PATRIC" id="fig|1502723.3.peg.5253"/>
<sequence length="792" mass="82667">MAHDPTPLPGGLVDLCGFDIDRLAALSGPVSGEWLRQVAAWIGYPAAPLPPALAAAFSGSLTTAGYQPRSRLYGEVSDGEVRRGREVAELARPGEAAALPAAPSPAAARPRLPHDPAPLTAAGAWAGFAGSRAGPPAPSARHRVTHGDVDAVARGRAGPAVLTELRRAQISRRMLLLWAVLRSMRAADVDAETQACLATAVRALARAQRRAPGEVHALLLHPTVGIWLVDSLRRCWRAAARVDGARVDGARVDGVGAADVDGLGYLGGIAIAAALRARQPCRVPVRIVDGLIAVPTVGCAVVGAAGGWALAVVTPAGAGGDRPSALRVMLPDRCIVVRPDDPHPPTGGAWLPARSASAAAGTAAAATAAAGGLELSLEDTDPFRGSDALPLPVAARGGPATAARWRRLTGAAGAILASTDASQAAEVAGTLRALVPLRDAPDQPSSSATVTDALGTIMITPPLDAMRLAIALVHEAAHSRLEMLGDITPLVRAVEGPRVHFAPWRPDPRPLVAVLHGAFAYSRMAAFWAARWARPPGADDLQAAYELAWCRGALRLALPALRAAGGLTEAGDHVVAAMEADCDGWDRVELPAALTRAARRVLRDVGVVWRLRNIRPDAEHIAGWAWDWLAGRPCGRPAPPRSRVEPWTTPHPVHRHARQRLTALAFASPRCGGLHLPGAATAGDRAAVAGDTARAAVEFRRELRERPGRVESFAGLALIHAARVGGGLERRLCLDHPEALLALGERIRAATGRTPDLPDLTAWIAAARPTGPTRPVRRTVTRAQRTPAASTC</sequence>
<protein>
    <submittedName>
        <fullName evidence="1">HEXXH motif domain</fullName>
    </submittedName>
</protein>
<comment type="caution">
    <text evidence="1">The sequence shown here is derived from an EMBL/GenBank/DDBJ whole genome shotgun (WGS) entry which is preliminary data.</text>
</comment>
<evidence type="ECO:0000313" key="1">
    <source>
        <dbReference type="EMBL" id="KJE20630.1"/>
    </source>
</evidence>
<dbReference type="EMBL" id="JYFN01000055">
    <property type="protein sequence ID" value="KJE20630.1"/>
    <property type="molecule type" value="Genomic_DNA"/>
</dbReference>
<keyword evidence="2" id="KW-1185">Reference proteome</keyword>